<evidence type="ECO:0000313" key="1">
    <source>
        <dbReference type="EMBL" id="SPM32231.1"/>
    </source>
</evidence>
<keyword evidence="2" id="KW-1185">Reference proteome</keyword>
<sequence>VHDLAYPALGIGDGVAQTKKHGVALGALRQPFGKNQDPITARIGHTHGDGTVRVDVDWARWTGCASGTEDALDLARRCVQEWKQFFAVHGLNP</sequence>
<name>A0A2U3NL24_9MYCO</name>
<dbReference type="AlphaFoldDB" id="A0A2U3NL24"/>
<accession>A0A2U3NL24</accession>
<dbReference type="EMBL" id="FUFA01000001">
    <property type="protein sequence ID" value="SPM32231.1"/>
    <property type="molecule type" value="Genomic_DNA"/>
</dbReference>
<reference evidence="1 2" key="1">
    <citation type="submission" date="2017-01" db="EMBL/GenBank/DDBJ databases">
        <authorList>
            <consortium name="Urmite Genomes"/>
        </authorList>
    </citation>
    <scope>NUCLEOTIDE SEQUENCE [LARGE SCALE GENOMIC DNA]</scope>
    <source>
        <strain evidence="1 2">AB57</strain>
    </source>
</reference>
<protein>
    <submittedName>
        <fullName evidence="1">Uncharacterized protein</fullName>
    </submittedName>
</protein>
<gene>
    <name evidence="1" type="ORF">MRAB57_28</name>
</gene>
<organism evidence="1 2">
    <name type="scientific">Mycobacterium rhizamassiliense</name>
    <dbReference type="NCBI Taxonomy" id="1841860"/>
    <lineage>
        <taxon>Bacteria</taxon>
        <taxon>Bacillati</taxon>
        <taxon>Actinomycetota</taxon>
        <taxon>Actinomycetes</taxon>
        <taxon>Mycobacteriales</taxon>
        <taxon>Mycobacteriaceae</taxon>
        <taxon>Mycobacterium</taxon>
    </lineage>
</organism>
<dbReference type="Proteomes" id="UP000240988">
    <property type="component" value="Unassembled WGS sequence"/>
</dbReference>
<proteinExistence type="predicted"/>
<evidence type="ECO:0000313" key="2">
    <source>
        <dbReference type="Proteomes" id="UP000240988"/>
    </source>
</evidence>
<feature type="non-terminal residue" evidence="1">
    <location>
        <position position="1"/>
    </location>
</feature>